<keyword evidence="1" id="KW-1133">Transmembrane helix</keyword>
<dbReference type="OrthoDB" id="3405792at2"/>
<dbReference type="Proteomes" id="UP000285744">
    <property type="component" value="Unassembled WGS sequence"/>
</dbReference>
<protein>
    <submittedName>
        <fullName evidence="2">Uncharacterized protein</fullName>
    </submittedName>
</protein>
<keyword evidence="1" id="KW-0472">Membrane</keyword>
<dbReference type="EMBL" id="RAQQ01000040">
    <property type="protein sequence ID" value="RKF22938.1"/>
    <property type="molecule type" value="Genomic_DNA"/>
</dbReference>
<sequence>MDSIESVLAEADQAWRADGVGRADRGTLAADLRLDLQAAAADGVDPVQLLGGDVAGFARRLADEAGVRRVRRDYGRLLGTALIGAVLGGVLGYGILTAVYPLFVRMMDIPRSIEVPIQVAVAIYYGVPAAVVVAGAVIAVRLRLRDVPQVRKTARMMSLLLPAAGILITPITMAFAWSTGYSTAPHVVVAEATMVLAALAGATVLARRVSLRDRQETSDTFPTDATKVNPA</sequence>
<comment type="caution">
    <text evidence="2">The sequence shown here is derived from an EMBL/GenBank/DDBJ whole genome shotgun (WGS) entry which is preliminary data.</text>
</comment>
<feature type="transmembrane region" description="Helical" evidence="1">
    <location>
        <begin position="183"/>
        <end position="206"/>
    </location>
</feature>
<gene>
    <name evidence="2" type="ORF">D7I43_30630</name>
</gene>
<reference evidence="2 3" key="1">
    <citation type="journal article" date="2018" name="Int. J. Syst. Evol. Microbiol.">
        <title>Micromonospora globbae sp. nov., an endophytic actinomycete isolated from roots of Globba winitii C. H. Wright.</title>
        <authorList>
            <person name="Kuncharoen N."/>
            <person name="Pittayakhajonwut P."/>
            <person name="Tanasupawat S."/>
        </authorList>
    </citation>
    <scope>NUCLEOTIDE SEQUENCE [LARGE SCALE GENOMIC DNA]</scope>
    <source>
        <strain evidence="2 3">WPS1-2</strain>
    </source>
</reference>
<accession>A0A420EQI3</accession>
<organism evidence="2 3">
    <name type="scientific">Micromonospora globbae</name>
    <dbReference type="NCBI Taxonomy" id="1894969"/>
    <lineage>
        <taxon>Bacteria</taxon>
        <taxon>Bacillati</taxon>
        <taxon>Actinomycetota</taxon>
        <taxon>Actinomycetes</taxon>
        <taxon>Micromonosporales</taxon>
        <taxon>Micromonosporaceae</taxon>
        <taxon>Micromonospora</taxon>
    </lineage>
</organism>
<feature type="transmembrane region" description="Helical" evidence="1">
    <location>
        <begin position="77"/>
        <end position="103"/>
    </location>
</feature>
<evidence type="ECO:0000313" key="2">
    <source>
        <dbReference type="EMBL" id="RKF22938.1"/>
    </source>
</evidence>
<dbReference type="RefSeq" id="WP_120332052.1">
    <property type="nucleotide sequence ID" value="NZ_RAQQ01000040.1"/>
</dbReference>
<dbReference type="AlphaFoldDB" id="A0A420EQI3"/>
<evidence type="ECO:0000313" key="3">
    <source>
        <dbReference type="Proteomes" id="UP000285744"/>
    </source>
</evidence>
<proteinExistence type="predicted"/>
<feature type="transmembrane region" description="Helical" evidence="1">
    <location>
        <begin position="156"/>
        <end position="177"/>
    </location>
</feature>
<evidence type="ECO:0000256" key="1">
    <source>
        <dbReference type="SAM" id="Phobius"/>
    </source>
</evidence>
<keyword evidence="1" id="KW-0812">Transmembrane</keyword>
<feature type="transmembrane region" description="Helical" evidence="1">
    <location>
        <begin position="123"/>
        <end position="144"/>
    </location>
</feature>
<name>A0A420EQI3_9ACTN</name>